<dbReference type="Proteomes" id="UP000011115">
    <property type="component" value="Unassembled WGS sequence"/>
</dbReference>
<dbReference type="PaxDb" id="4113-PGSC0003DMT400069709"/>
<organism evidence="2 3">
    <name type="scientific">Solanum tuberosum</name>
    <name type="common">Potato</name>
    <dbReference type="NCBI Taxonomy" id="4113"/>
    <lineage>
        <taxon>Eukaryota</taxon>
        <taxon>Viridiplantae</taxon>
        <taxon>Streptophyta</taxon>
        <taxon>Embryophyta</taxon>
        <taxon>Tracheophyta</taxon>
        <taxon>Spermatophyta</taxon>
        <taxon>Magnoliopsida</taxon>
        <taxon>eudicotyledons</taxon>
        <taxon>Gunneridae</taxon>
        <taxon>Pentapetalae</taxon>
        <taxon>asterids</taxon>
        <taxon>lamiids</taxon>
        <taxon>Solanales</taxon>
        <taxon>Solanaceae</taxon>
        <taxon>Solanoideae</taxon>
        <taxon>Solaneae</taxon>
        <taxon>Solanum</taxon>
    </lineage>
</organism>
<protein>
    <submittedName>
        <fullName evidence="2">Uncharacterized protein</fullName>
    </submittedName>
</protein>
<dbReference type="Gramene" id="PGSC0003DMT400069709">
    <property type="protein sequence ID" value="PGSC0003DMT400069709"/>
    <property type="gene ID" value="PGSC0003DMG400027100"/>
</dbReference>
<feature type="region of interest" description="Disordered" evidence="1">
    <location>
        <begin position="21"/>
        <end position="53"/>
    </location>
</feature>
<dbReference type="InParanoid" id="M1CKZ7"/>
<dbReference type="AlphaFoldDB" id="M1CKZ7"/>
<evidence type="ECO:0000313" key="3">
    <source>
        <dbReference type="Proteomes" id="UP000011115"/>
    </source>
</evidence>
<keyword evidence="3" id="KW-1185">Reference proteome</keyword>
<feature type="compositionally biased region" description="Polar residues" evidence="1">
    <location>
        <begin position="40"/>
        <end position="53"/>
    </location>
</feature>
<sequence length="53" mass="5721">MASPLHPLVVPSNSLVASYSGGKGTSIFSHSSEKRDQRRLSPSQTTVNLREPL</sequence>
<dbReference type="EnsemblPlants" id="PGSC0003DMT400069709">
    <property type="protein sequence ID" value="PGSC0003DMT400069709"/>
    <property type="gene ID" value="PGSC0003DMG400027100"/>
</dbReference>
<accession>M1CKZ7</accession>
<reference evidence="3" key="1">
    <citation type="journal article" date="2011" name="Nature">
        <title>Genome sequence and analysis of the tuber crop potato.</title>
        <authorList>
            <consortium name="The Potato Genome Sequencing Consortium"/>
        </authorList>
    </citation>
    <scope>NUCLEOTIDE SEQUENCE [LARGE SCALE GENOMIC DNA]</scope>
    <source>
        <strain evidence="3">cv. DM1-3 516 R44</strain>
    </source>
</reference>
<proteinExistence type="predicted"/>
<reference evidence="2" key="2">
    <citation type="submission" date="2015-06" db="UniProtKB">
        <authorList>
            <consortium name="EnsemblPlants"/>
        </authorList>
    </citation>
    <scope>IDENTIFICATION</scope>
    <source>
        <strain evidence="2">DM1-3 516 R44</strain>
    </source>
</reference>
<evidence type="ECO:0000313" key="2">
    <source>
        <dbReference type="EnsemblPlants" id="PGSC0003DMT400069709"/>
    </source>
</evidence>
<evidence type="ECO:0000256" key="1">
    <source>
        <dbReference type="SAM" id="MobiDB-lite"/>
    </source>
</evidence>
<name>M1CKZ7_SOLTU</name>
<dbReference type="HOGENOM" id="CLU_3072497_0_0_1"/>